<feature type="transmembrane region" description="Helical" evidence="1">
    <location>
        <begin position="33"/>
        <end position="51"/>
    </location>
</feature>
<feature type="transmembrane region" description="Helical" evidence="1">
    <location>
        <begin position="57"/>
        <end position="75"/>
    </location>
</feature>
<keyword evidence="1" id="KW-1133">Transmembrane helix</keyword>
<dbReference type="RefSeq" id="WP_123379984.1">
    <property type="nucleotide sequence ID" value="NZ_RJKN01000004.1"/>
</dbReference>
<accession>A0A3N1HLD8</accession>
<dbReference type="Proteomes" id="UP000276232">
    <property type="component" value="Unassembled WGS sequence"/>
</dbReference>
<proteinExistence type="predicted"/>
<reference evidence="3 4" key="1">
    <citation type="journal article" date="2015" name="Stand. Genomic Sci.">
        <title>Genomic Encyclopedia of Bacterial and Archaeal Type Strains, Phase III: the genomes of soil and plant-associated and newly described type strains.</title>
        <authorList>
            <person name="Whitman W.B."/>
            <person name="Woyke T."/>
            <person name="Klenk H.P."/>
            <person name="Zhou Y."/>
            <person name="Lilburn T.G."/>
            <person name="Beck B.J."/>
            <person name="De Vos P."/>
            <person name="Vandamme P."/>
            <person name="Eisen J.A."/>
            <person name="Garrity G."/>
            <person name="Hugenholtz P."/>
            <person name="Kyrpides N.C."/>
        </authorList>
    </citation>
    <scope>NUCLEOTIDE SEQUENCE [LARGE SCALE GENOMIC DNA]</scope>
    <source>
        <strain evidence="3 4">CECT 7306</strain>
    </source>
</reference>
<dbReference type="EMBL" id="RJKN01000004">
    <property type="protein sequence ID" value="ROP43320.1"/>
    <property type="molecule type" value="Genomic_DNA"/>
</dbReference>
<protein>
    <recommendedName>
        <fullName evidence="2">YdbS-like PH domain-containing protein</fullName>
    </recommendedName>
</protein>
<evidence type="ECO:0000313" key="4">
    <source>
        <dbReference type="Proteomes" id="UP000276232"/>
    </source>
</evidence>
<dbReference type="InterPro" id="IPR005182">
    <property type="entry name" value="YdbS-like_PH"/>
</dbReference>
<organism evidence="3 4">
    <name type="scientific">Pseudokineococcus lusitanus</name>
    <dbReference type="NCBI Taxonomy" id="763993"/>
    <lineage>
        <taxon>Bacteria</taxon>
        <taxon>Bacillati</taxon>
        <taxon>Actinomycetota</taxon>
        <taxon>Actinomycetes</taxon>
        <taxon>Kineosporiales</taxon>
        <taxon>Kineosporiaceae</taxon>
        <taxon>Pseudokineococcus</taxon>
    </lineage>
</organism>
<name>A0A3N1HLD8_9ACTN</name>
<dbReference type="PANTHER" id="PTHR34473:SF3">
    <property type="entry name" value="TRANSMEMBRANE PROTEIN-RELATED"/>
    <property type="match status" value="1"/>
</dbReference>
<feature type="domain" description="YdbS-like PH" evidence="2">
    <location>
        <begin position="82"/>
        <end position="158"/>
    </location>
</feature>
<gene>
    <name evidence="3" type="ORF">EDC03_1923</name>
</gene>
<dbReference type="Pfam" id="PF03703">
    <property type="entry name" value="bPH_2"/>
    <property type="match status" value="1"/>
</dbReference>
<sequence length="169" mass="18178">MAGSGRRADDGVFDPEGVAWTRVSPRLATVRRIGSVISHLVLLVPAVVVAVATDTPWVVLLWLPFAAHLVLRLVVIGRQVAALGYAEREDDLLVRRGLLFRSLVVVPYGRMQYVDVSAGPVDRRFGIATVQLHTASAGTDASIPGLPPAEAERLRDRLASRGEARLAGL</sequence>
<dbReference type="AlphaFoldDB" id="A0A3N1HLD8"/>
<keyword evidence="1" id="KW-0812">Transmembrane</keyword>
<keyword evidence="1" id="KW-0472">Membrane</keyword>
<comment type="caution">
    <text evidence="3">The sequence shown here is derived from an EMBL/GenBank/DDBJ whole genome shotgun (WGS) entry which is preliminary data.</text>
</comment>
<dbReference type="OrthoDB" id="7364633at2"/>
<evidence type="ECO:0000259" key="2">
    <source>
        <dbReference type="Pfam" id="PF03703"/>
    </source>
</evidence>
<evidence type="ECO:0000313" key="3">
    <source>
        <dbReference type="EMBL" id="ROP43320.1"/>
    </source>
</evidence>
<dbReference type="InParanoid" id="A0A3N1HLD8"/>
<evidence type="ECO:0000256" key="1">
    <source>
        <dbReference type="SAM" id="Phobius"/>
    </source>
</evidence>
<keyword evidence="4" id="KW-1185">Reference proteome</keyword>
<dbReference type="PANTHER" id="PTHR34473">
    <property type="entry name" value="UPF0699 TRANSMEMBRANE PROTEIN YDBS"/>
    <property type="match status" value="1"/>
</dbReference>